<dbReference type="Proteomes" id="UP001139522">
    <property type="component" value="Unassembled WGS sequence"/>
</dbReference>
<reference evidence="1" key="1">
    <citation type="submission" date="2023-01" db="EMBL/GenBank/DDBJ databases">
        <title>Psychroserpens sp. MSW6 and Marinomonas sp. RSW2, isolated from seawater.</title>
        <authorList>
            <person name="Kristyanto S."/>
            <person name="Jung J."/>
            <person name="Kim J.M."/>
            <person name="Jeon C.O."/>
        </authorList>
    </citation>
    <scope>NUCLEOTIDE SEQUENCE</scope>
    <source>
        <strain evidence="1">RSW2</strain>
    </source>
</reference>
<dbReference type="EMBL" id="JAMZEG020000005">
    <property type="protein sequence ID" value="MDE8604837.1"/>
    <property type="molecule type" value="Genomic_DNA"/>
</dbReference>
<accession>A0ABT5WJ38</accession>
<protein>
    <submittedName>
        <fullName evidence="1">Uncharacterized protein</fullName>
    </submittedName>
</protein>
<name>A0ABT5WJ38_9GAMM</name>
<gene>
    <name evidence="1" type="ORF">M3I01_018405</name>
</gene>
<evidence type="ECO:0000313" key="1">
    <source>
        <dbReference type="EMBL" id="MDE8604837.1"/>
    </source>
</evidence>
<comment type="caution">
    <text evidence="1">The sequence shown here is derived from an EMBL/GenBank/DDBJ whole genome shotgun (WGS) entry which is preliminary data.</text>
</comment>
<keyword evidence="2" id="KW-1185">Reference proteome</keyword>
<proteinExistence type="predicted"/>
<sequence length="44" mass="4963">MNILKQTISSGLHSLLADLFIDAVRKSAYLFHQKEGIKTQSFVI</sequence>
<evidence type="ECO:0000313" key="2">
    <source>
        <dbReference type="Proteomes" id="UP001139522"/>
    </source>
</evidence>
<dbReference type="RefSeq" id="WP_255897429.1">
    <property type="nucleotide sequence ID" value="NZ_JAMZEG020000005.1"/>
</dbReference>
<organism evidence="1 2">
    <name type="scientific">Marinomonas maritima</name>
    <dbReference type="NCBI Taxonomy" id="2940935"/>
    <lineage>
        <taxon>Bacteria</taxon>
        <taxon>Pseudomonadati</taxon>
        <taxon>Pseudomonadota</taxon>
        <taxon>Gammaproteobacteria</taxon>
        <taxon>Oceanospirillales</taxon>
        <taxon>Oceanospirillaceae</taxon>
        <taxon>Marinomonas</taxon>
    </lineage>
</organism>